<dbReference type="EMBL" id="KZ613968">
    <property type="protein sequence ID" value="PMD30222.1"/>
    <property type="molecule type" value="Genomic_DNA"/>
</dbReference>
<name>A0A2J6QVE6_HYAVF</name>
<proteinExistence type="predicted"/>
<dbReference type="AlphaFoldDB" id="A0A2J6QVE6"/>
<evidence type="ECO:0000313" key="4">
    <source>
        <dbReference type="EMBL" id="PMD30222.1"/>
    </source>
</evidence>
<feature type="region of interest" description="Disordered" evidence="2">
    <location>
        <begin position="226"/>
        <end position="250"/>
    </location>
</feature>
<dbReference type="Proteomes" id="UP000235786">
    <property type="component" value="Unassembled WGS sequence"/>
</dbReference>
<dbReference type="OrthoDB" id="3045089at2759"/>
<keyword evidence="5" id="KW-1185">Reference proteome</keyword>
<protein>
    <recommendedName>
        <fullName evidence="3">Nephrocystin 3-like N-terminal domain-containing protein</fullName>
    </recommendedName>
</protein>
<keyword evidence="1" id="KW-0677">Repeat</keyword>
<organism evidence="4 5">
    <name type="scientific">Hyaloscypha variabilis (strain UAMH 11265 / GT02V1 / F)</name>
    <name type="common">Meliniomyces variabilis</name>
    <dbReference type="NCBI Taxonomy" id="1149755"/>
    <lineage>
        <taxon>Eukaryota</taxon>
        <taxon>Fungi</taxon>
        <taxon>Dikarya</taxon>
        <taxon>Ascomycota</taxon>
        <taxon>Pezizomycotina</taxon>
        <taxon>Leotiomycetes</taxon>
        <taxon>Helotiales</taxon>
        <taxon>Hyaloscyphaceae</taxon>
        <taxon>Hyaloscypha</taxon>
        <taxon>Hyaloscypha variabilis</taxon>
    </lineage>
</organism>
<dbReference type="InterPro" id="IPR056884">
    <property type="entry name" value="NPHP3-like_N"/>
</dbReference>
<accession>A0A2J6QVE6</accession>
<sequence>MAFGWSAGDIFTAIKFIIDVASALDDISGARKEFRQSATFLRNLDKSLSPLRTFTALDAQPEYKADIEEEVDAIRRPIETFMTDVEGMAKKLGTGLEPGAAGSSGGVDKGGGRFSAFKTFRHVGSKLEWHYFTSKKAMALQKDIEGHLRIIDTLMQRLTIDMLHQLQANMKGDIQETIESSLNTHLSPFKSAITAELSQHNDLSRATWVGQLEEILERYLGSQRAVLTPSPGPPRYTPNHSRNPSPTPTPTKYTTEMIKRDVAHLQSLLIPVHEIDIPLSTDGVTADLEITHRLRLWLASEESEILWIQGNTADSQRNTPSIAIDTVAAARAANVSVLWYKCQRLDASGNEISQTRLFLDLLVSLLHQLLQSTPCDFLNDVGALVPGFESMDTSSDSIRTALDLLAEIMVYGTTQSDHRIVVIDGLDLLGYSSDVLLEGHTKDLLDRLRAPLGGAPTKTLITTTDQTKLLLDIIGQENVIDASQFGGLNGFIPFAEFGEK</sequence>
<dbReference type="PANTHER" id="PTHR38886">
    <property type="entry name" value="SESA DOMAIN-CONTAINING PROTEIN"/>
    <property type="match status" value="1"/>
</dbReference>
<evidence type="ECO:0000313" key="5">
    <source>
        <dbReference type="Proteomes" id="UP000235786"/>
    </source>
</evidence>
<evidence type="ECO:0000256" key="1">
    <source>
        <dbReference type="ARBA" id="ARBA00022737"/>
    </source>
</evidence>
<feature type="domain" description="Nephrocystin 3-like N-terminal" evidence="3">
    <location>
        <begin position="294"/>
        <end position="429"/>
    </location>
</feature>
<dbReference type="PANTHER" id="PTHR38886:SF1">
    <property type="entry name" value="NACHT-NTPASE AND P-LOOP NTPASES N-TERMINAL DOMAIN-CONTAINING PROTEIN"/>
    <property type="match status" value="1"/>
</dbReference>
<dbReference type="Pfam" id="PF24883">
    <property type="entry name" value="NPHP3_N"/>
    <property type="match status" value="1"/>
</dbReference>
<gene>
    <name evidence="4" type="ORF">L207DRAFT_641791</name>
</gene>
<evidence type="ECO:0000256" key="2">
    <source>
        <dbReference type="SAM" id="MobiDB-lite"/>
    </source>
</evidence>
<evidence type="ECO:0000259" key="3">
    <source>
        <dbReference type="Pfam" id="PF24883"/>
    </source>
</evidence>
<reference evidence="4 5" key="1">
    <citation type="submission" date="2016-04" db="EMBL/GenBank/DDBJ databases">
        <title>A degradative enzymes factory behind the ericoid mycorrhizal symbiosis.</title>
        <authorList>
            <consortium name="DOE Joint Genome Institute"/>
            <person name="Martino E."/>
            <person name="Morin E."/>
            <person name="Grelet G."/>
            <person name="Kuo A."/>
            <person name="Kohler A."/>
            <person name="Daghino S."/>
            <person name="Barry K."/>
            <person name="Choi C."/>
            <person name="Cichocki N."/>
            <person name="Clum A."/>
            <person name="Copeland A."/>
            <person name="Hainaut M."/>
            <person name="Haridas S."/>
            <person name="Labutti K."/>
            <person name="Lindquist E."/>
            <person name="Lipzen A."/>
            <person name="Khouja H.-R."/>
            <person name="Murat C."/>
            <person name="Ohm R."/>
            <person name="Olson A."/>
            <person name="Spatafora J."/>
            <person name="Veneault-Fourrey C."/>
            <person name="Henrissat B."/>
            <person name="Grigoriev I."/>
            <person name="Martin F."/>
            <person name="Perotto S."/>
        </authorList>
    </citation>
    <scope>NUCLEOTIDE SEQUENCE [LARGE SCALE GENOMIC DNA]</scope>
    <source>
        <strain evidence="4 5">F</strain>
    </source>
</reference>